<dbReference type="Gene3D" id="3.90.1570.10">
    <property type="entry name" value="tt1808, chain A"/>
    <property type="match status" value="1"/>
</dbReference>
<dbReference type="SUPFAM" id="SSF52980">
    <property type="entry name" value="Restriction endonuclease-like"/>
    <property type="match status" value="1"/>
</dbReference>
<proteinExistence type="predicted"/>
<keyword evidence="2" id="KW-0378">Hydrolase</keyword>
<dbReference type="InterPro" id="IPR011335">
    <property type="entry name" value="Restrct_endonuc-II-like"/>
</dbReference>
<accession>A0ABR9VTY2</accession>
<evidence type="ECO:0000313" key="2">
    <source>
        <dbReference type="EMBL" id="MBE9254792.1"/>
    </source>
</evidence>
<dbReference type="EMBL" id="JADEVV010000039">
    <property type="protein sequence ID" value="MBE9254792.1"/>
    <property type="molecule type" value="Genomic_DNA"/>
</dbReference>
<dbReference type="RefSeq" id="WP_194020300.1">
    <property type="nucleotide sequence ID" value="NZ_JADEVV010000039.1"/>
</dbReference>
<evidence type="ECO:0000313" key="3">
    <source>
        <dbReference type="Proteomes" id="UP000658720"/>
    </source>
</evidence>
<organism evidence="2 3">
    <name type="scientific">Synechocystis salina LEGE 00031</name>
    <dbReference type="NCBI Taxonomy" id="1828736"/>
    <lineage>
        <taxon>Bacteria</taxon>
        <taxon>Bacillati</taxon>
        <taxon>Cyanobacteriota</taxon>
        <taxon>Cyanophyceae</taxon>
        <taxon>Synechococcales</taxon>
        <taxon>Merismopediaceae</taxon>
        <taxon>Synechocystis</taxon>
    </lineage>
</organism>
<dbReference type="Pfam" id="PF05685">
    <property type="entry name" value="Uma2"/>
    <property type="match status" value="1"/>
</dbReference>
<dbReference type="Proteomes" id="UP000658720">
    <property type="component" value="Unassembled WGS sequence"/>
</dbReference>
<keyword evidence="3" id="KW-1185">Reference proteome</keyword>
<name>A0ABR9VTY2_9SYNC</name>
<dbReference type="PANTHER" id="PTHR34107">
    <property type="entry name" value="SLL0198 PROTEIN-RELATED"/>
    <property type="match status" value="1"/>
</dbReference>
<feature type="domain" description="Putative restriction endonuclease" evidence="1">
    <location>
        <begin position="13"/>
        <end position="184"/>
    </location>
</feature>
<keyword evidence="2" id="KW-0540">Nuclease</keyword>
<protein>
    <submittedName>
        <fullName evidence="2">Uma2 family endonuclease</fullName>
    </submittedName>
</protein>
<dbReference type="CDD" id="cd06260">
    <property type="entry name" value="DUF820-like"/>
    <property type="match status" value="1"/>
</dbReference>
<sequence length="199" mass="22274">MLASSPNPTLTIADFLALSYIDDSPAWEYVNGTIAQKPMPKTFHSRLQLKLASMIDLAGESNKNVLAFNELRCNLTERSIVPDIAVLGWDRLPINDSGELENQAISFAPDWVIEILSPQQSLAKVMKNILYCLEQGSELGWLINPEERSILVLLSQQAPQCYLSDDPEINNGQEILPVLSGLDLQLTTEQIFSWLKFSR</sequence>
<gene>
    <name evidence="2" type="ORF">IQ217_13285</name>
</gene>
<dbReference type="PANTHER" id="PTHR34107:SF5">
    <property type="entry name" value="SLL1355 PROTEIN"/>
    <property type="match status" value="1"/>
</dbReference>
<keyword evidence="2" id="KW-0255">Endonuclease</keyword>
<dbReference type="InterPro" id="IPR012296">
    <property type="entry name" value="Nuclease_put_TT1808"/>
</dbReference>
<reference evidence="2 3" key="1">
    <citation type="submission" date="2020-10" db="EMBL/GenBank/DDBJ databases">
        <authorList>
            <person name="Castelo-Branco R."/>
            <person name="Eusebio N."/>
            <person name="Adriana R."/>
            <person name="Vieira A."/>
            <person name="Brugerolle De Fraissinette N."/>
            <person name="Rezende De Castro R."/>
            <person name="Schneider M.P."/>
            <person name="Vasconcelos V."/>
            <person name="Leao P.N."/>
        </authorList>
    </citation>
    <scope>NUCLEOTIDE SEQUENCE [LARGE SCALE GENOMIC DNA]</scope>
    <source>
        <strain evidence="2 3">LEGE 00031</strain>
    </source>
</reference>
<evidence type="ECO:0000259" key="1">
    <source>
        <dbReference type="Pfam" id="PF05685"/>
    </source>
</evidence>
<dbReference type="InterPro" id="IPR008538">
    <property type="entry name" value="Uma2"/>
</dbReference>
<dbReference type="GO" id="GO:0004519">
    <property type="term" value="F:endonuclease activity"/>
    <property type="evidence" value="ECO:0007669"/>
    <property type="project" value="UniProtKB-KW"/>
</dbReference>
<comment type="caution">
    <text evidence="2">The sequence shown here is derived from an EMBL/GenBank/DDBJ whole genome shotgun (WGS) entry which is preliminary data.</text>
</comment>